<reference evidence="20 21" key="2">
    <citation type="submission" date="2019-05" db="EMBL/GenBank/DDBJ databases">
        <title>Genome evolution of the obligate endosymbiont Buchnera aphidicola.</title>
        <authorList>
            <person name="Moran N.A."/>
        </authorList>
    </citation>
    <scope>NUCLEOTIDE SEQUENCE [LARGE SCALE GENOMIC DNA]</scope>
    <source>
        <strain evidence="20 21">Rpa</strain>
    </source>
</reference>
<evidence type="ECO:0000256" key="11">
    <source>
        <dbReference type="ARBA" id="ARBA00022694"/>
    </source>
</evidence>
<evidence type="ECO:0000256" key="15">
    <source>
        <dbReference type="HAMAP-Rule" id="MF_00605"/>
    </source>
</evidence>
<keyword evidence="18" id="KW-0472">Membrane</keyword>
<dbReference type="InterPro" id="IPR016009">
    <property type="entry name" value="tRNA_MeTrfase_TRMD/TRM10"/>
</dbReference>
<evidence type="ECO:0000256" key="18">
    <source>
        <dbReference type="SAM" id="Phobius"/>
    </source>
</evidence>
<comment type="catalytic activity">
    <reaction evidence="14 15 17">
        <text>guanosine(37) in tRNA + S-adenosyl-L-methionine = N(1)-methylguanosine(37) in tRNA + S-adenosyl-L-homocysteine + H(+)</text>
        <dbReference type="Rhea" id="RHEA:36899"/>
        <dbReference type="Rhea" id="RHEA-COMP:10145"/>
        <dbReference type="Rhea" id="RHEA-COMP:10147"/>
        <dbReference type="ChEBI" id="CHEBI:15378"/>
        <dbReference type="ChEBI" id="CHEBI:57856"/>
        <dbReference type="ChEBI" id="CHEBI:59789"/>
        <dbReference type="ChEBI" id="CHEBI:73542"/>
        <dbReference type="ChEBI" id="CHEBI:74269"/>
        <dbReference type="EC" id="2.1.1.228"/>
    </reaction>
</comment>
<feature type="binding site" evidence="15 16">
    <location>
        <begin position="149"/>
        <end position="154"/>
    </location>
    <ligand>
        <name>S-adenosyl-L-methionine</name>
        <dbReference type="ChEBI" id="CHEBI:59789"/>
    </ligand>
</feature>
<evidence type="ECO:0000256" key="17">
    <source>
        <dbReference type="RuleBase" id="RU003464"/>
    </source>
</evidence>
<dbReference type="PANTHER" id="PTHR46417">
    <property type="entry name" value="TRNA (GUANINE-N(1)-)-METHYLTRANSFERASE"/>
    <property type="match status" value="1"/>
</dbReference>
<evidence type="ECO:0000256" key="7">
    <source>
        <dbReference type="ARBA" id="ARBA00022490"/>
    </source>
</evidence>
<dbReference type="InterPro" id="IPR029028">
    <property type="entry name" value="Alpha/beta_knot_MTases"/>
</dbReference>
<evidence type="ECO:0000256" key="2">
    <source>
        <dbReference type="ARBA" id="ARBA00004496"/>
    </source>
</evidence>
<evidence type="ECO:0000256" key="9">
    <source>
        <dbReference type="ARBA" id="ARBA00022679"/>
    </source>
</evidence>
<protein>
    <recommendedName>
        <fullName evidence="6 15">tRNA (guanine-N(1)-)-methyltransferase</fullName>
        <ecNumber evidence="5 15">2.1.1.228</ecNumber>
    </recommendedName>
    <alternativeName>
        <fullName evidence="12 15">M1G-methyltransferase</fullName>
    </alternativeName>
    <alternativeName>
        <fullName evidence="13 15">tRNA [GM37] methyltransferase</fullName>
    </alternativeName>
</protein>
<keyword evidence="10 15" id="KW-0949">S-adenosyl-L-methionine</keyword>
<evidence type="ECO:0000256" key="12">
    <source>
        <dbReference type="ARBA" id="ARBA00029736"/>
    </source>
</evidence>
<dbReference type="Pfam" id="PF01746">
    <property type="entry name" value="tRNA_m1G_MT"/>
    <property type="match status" value="1"/>
</dbReference>
<feature type="binding site" evidence="15 16">
    <location>
        <position position="129"/>
    </location>
    <ligand>
        <name>S-adenosyl-L-methionine</name>
        <dbReference type="ChEBI" id="CHEBI:59789"/>
    </ligand>
</feature>
<keyword evidence="7 15" id="KW-0963">Cytoplasm</keyword>
<dbReference type="Gene3D" id="1.10.1270.20">
    <property type="entry name" value="tRNA(m1g37)methyltransferase, domain 2"/>
    <property type="match status" value="1"/>
</dbReference>
<comment type="subcellular location">
    <subcellularLocation>
        <location evidence="2 15 17">Cytoplasm</location>
    </subcellularLocation>
</comment>
<dbReference type="HAMAP" id="MF_00605">
    <property type="entry name" value="TrmD"/>
    <property type="match status" value="1"/>
</dbReference>
<evidence type="ECO:0000256" key="14">
    <source>
        <dbReference type="ARBA" id="ARBA00047783"/>
    </source>
</evidence>
<dbReference type="EMBL" id="CP034858">
    <property type="protein sequence ID" value="QCI25029.1"/>
    <property type="molecule type" value="Genomic_DNA"/>
</dbReference>
<dbReference type="GO" id="GO:0052906">
    <property type="term" value="F:tRNA (guanine(37)-N1)-methyltransferase activity"/>
    <property type="evidence" value="ECO:0007669"/>
    <property type="project" value="UniProtKB-UniRule"/>
</dbReference>
<evidence type="ECO:0000256" key="1">
    <source>
        <dbReference type="ARBA" id="ARBA00002634"/>
    </source>
</evidence>
<feature type="transmembrane region" description="Helical" evidence="18">
    <location>
        <begin position="18"/>
        <end position="38"/>
    </location>
</feature>
<dbReference type="RefSeq" id="WP_158337331.1">
    <property type="nucleotide sequence ID" value="NZ_CP034858.1"/>
</dbReference>
<dbReference type="NCBIfam" id="TIGR00088">
    <property type="entry name" value="trmD"/>
    <property type="match status" value="1"/>
</dbReference>
<comment type="subunit">
    <text evidence="4 15 17">Homodimer.</text>
</comment>
<dbReference type="NCBIfam" id="NF000648">
    <property type="entry name" value="PRK00026.1"/>
    <property type="match status" value="1"/>
</dbReference>
<sequence>MELNNYSQTKKKYDITLMWFYVITIFPEMFYAITNYGVTGKAIHKKIINIQLFNPRDFTDNKYKSVDDRPYGGGPGMLMSVKPLYSAIQHAKDLSKTAVVIYLSPQGRRLNQKKILEIVKKKKIIFVCGRYEGIDQRIIDNQVDEEWSIGDYILTGGELAAMVAIDSISRFIPGVIKKKQSVQEDSFFNDLLDYPHYTRPQVIKNMKVPEILLSGNHDKIRLWRLKKSLEKTWTKRPDLLKNKILKKEEEIILNEFKNKINKKKNKNNY</sequence>
<dbReference type="InterPro" id="IPR023148">
    <property type="entry name" value="tRNA_m1G_MeTrfase_C_sf"/>
</dbReference>
<evidence type="ECO:0000256" key="4">
    <source>
        <dbReference type="ARBA" id="ARBA00011738"/>
    </source>
</evidence>
<feature type="domain" description="tRNA methyltransferase TRMD/TRM10-type" evidence="19">
    <location>
        <begin position="18"/>
        <end position="241"/>
    </location>
</feature>
<dbReference type="InterPro" id="IPR029026">
    <property type="entry name" value="tRNA_m1G_MTases_N"/>
</dbReference>
<evidence type="ECO:0000259" key="19">
    <source>
        <dbReference type="Pfam" id="PF01746"/>
    </source>
</evidence>
<dbReference type="PANTHER" id="PTHR46417:SF1">
    <property type="entry name" value="TRNA (GUANINE-N(1)-)-METHYLTRANSFERASE"/>
    <property type="match status" value="1"/>
</dbReference>
<evidence type="ECO:0000256" key="8">
    <source>
        <dbReference type="ARBA" id="ARBA00022603"/>
    </source>
</evidence>
<keyword evidence="18" id="KW-1133">Transmembrane helix</keyword>
<dbReference type="InterPro" id="IPR002649">
    <property type="entry name" value="tRNA_m1G_MeTrfase_TrmD"/>
</dbReference>
<dbReference type="SUPFAM" id="SSF75217">
    <property type="entry name" value="alpha/beta knot"/>
    <property type="match status" value="1"/>
</dbReference>
<comment type="similarity">
    <text evidence="3 15 17">Belongs to the RNA methyltransferase TrmD family.</text>
</comment>
<dbReference type="AlphaFoldDB" id="A0A4D6Y711"/>
<keyword evidence="11 15" id="KW-0819">tRNA processing</keyword>
<dbReference type="Gene3D" id="3.40.1280.10">
    <property type="match status" value="1"/>
</dbReference>
<keyword evidence="8 15" id="KW-0489">Methyltransferase</keyword>
<evidence type="ECO:0000256" key="10">
    <source>
        <dbReference type="ARBA" id="ARBA00022691"/>
    </source>
</evidence>
<dbReference type="FunFam" id="1.10.1270.20:FF:000001">
    <property type="entry name" value="tRNA (guanine-N(1)-)-methyltransferase"/>
    <property type="match status" value="1"/>
</dbReference>
<gene>
    <name evidence="15 20" type="primary">trmD</name>
    <name evidence="20" type="ORF">D9V76_02020</name>
</gene>
<dbReference type="PIRSF" id="PIRSF000386">
    <property type="entry name" value="tRNA_mtase"/>
    <property type="match status" value="1"/>
</dbReference>
<keyword evidence="18" id="KW-0812">Transmembrane</keyword>
<evidence type="ECO:0000256" key="13">
    <source>
        <dbReference type="ARBA" id="ARBA00033392"/>
    </source>
</evidence>
<dbReference type="GO" id="GO:0002939">
    <property type="term" value="P:tRNA N1-guanine methylation"/>
    <property type="evidence" value="ECO:0007669"/>
    <property type="project" value="TreeGrafter"/>
</dbReference>
<proteinExistence type="inferred from homology"/>
<evidence type="ECO:0000256" key="16">
    <source>
        <dbReference type="PIRSR" id="PIRSR000386-1"/>
    </source>
</evidence>
<dbReference type="GO" id="GO:0005829">
    <property type="term" value="C:cytosol"/>
    <property type="evidence" value="ECO:0007669"/>
    <property type="project" value="TreeGrafter"/>
</dbReference>
<dbReference type="Proteomes" id="UP000298688">
    <property type="component" value="Chromosome"/>
</dbReference>
<name>A0A4D6Y711_BUCRP</name>
<dbReference type="OrthoDB" id="9807416at2"/>
<accession>A0A4D6Y711</accession>
<evidence type="ECO:0000256" key="5">
    <source>
        <dbReference type="ARBA" id="ARBA00012807"/>
    </source>
</evidence>
<dbReference type="CDD" id="cd18080">
    <property type="entry name" value="TrmD-like"/>
    <property type="match status" value="1"/>
</dbReference>
<evidence type="ECO:0000313" key="21">
    <source>
        <dbReference type="Proteomes" id="UP000298688"/>
    </source>
</evidence>
<evidence type="ECO:0000256" key="6">
    <source>
        <dbReference type="ARBA" id="ARBA00014679"/>
    </source>
</evidence>
<evidence type="ECO:0000313" key="20">
    <source>
        <dbReference type="EMBL" id="QCI25029.1"/>
    </source>
</evidence>
<organism evidence="20 21">
    <name type="scientific">Buchnera aphidicola subsp. Rhopalosiphum padi</name>
    <dbReference type="NCBI Taxonomy" id="98793"/>
    <lineage>
        <taxon>Bacteria</taxon>
        <taxon>Pseudomonadati</taxon>
        <taxon>Pseudomonadota</taxon>
        <taxon>Gammaproteobacteria</taxon>
        <taxon>Enterobacterales</taxon>
        <taxon>Erwiniaceae</taxon>
        <taxon>Buchnera</taxon>
    </lineage>
</organism>
<evidence type="ECO:0000256" key="3">
    <source>
        <dbReference type="ARBA" id="ARBA00007630"/>
    </source>
</evidence>
<keyword evidence="9 15" id="KW-0808">Transferase</keyword>
<dbReference type="FunFam" id="3.40.1280.10:FF:000001">
    <property type="entry name" value="tRNA (guanine-N(1)-)-methyltransferase"/>
    <property type="match status" value="1"/>
</dbReference>
<reference evidence="20 21" key="1">
    <citation type="submission" date="2018-12" db="EMBL/GenBank/DDBJ databases">
        <authorList>
            <person name="Chong R.A."/>
        </authorList>
    </citation>
    <scope>NUCLEOTIDE SEQUENCE [LARGE SCALE GENOMIC DNA]</scope>
    <source>
        <strain evidence="20 21">Rpa</strain>
    </source>
</reference>
<dbReference type="EC" id="2.1.1.228" evidence="5 15"/>
<comment type="function">
    <text evidence="1 15 17">Specifically methylates guanosine-37 in various tRNAs.</text>
</comment>